<keyword evidence="15" id="KW-1185">Reference proteome</keyword>
<keyword evidence="7" id="KW-0472">Membrane</keyword>
<evidence type="ECO:0000256" key="9">
    <source>
        <dbReference type="ARBA" id="ARBA00033063"/>
    </source>
</evidence>
<comment type="subcellular location">
    <subcellularLocation>
        <location evidence="1">Cell outer membrane</location>
    </subcellularLocation>
</comment>
<evidence type="ECO:0000256" key="1">
    <source>
        <dbReference type="ARBA" id="ARBA00004442"/>
    </source>
</evidence>
<dbReference type="EMBL" id="JACVEW010000014">
    <property type="protein sequence ID" value="MBP0049134.1"/>
    <property type="molecule type" value="Genomic_DNA"/>
</dbReference>
<comment type="caution">
    <text evidence="14">The sequence shown here is derived from an EMBL/GenBank/DDBJ whole genome shotgun (WGS) entry which is preliminary data.</text>
</comment>
<reference evidence="14 15" key="1">
    <citation type="submission" date="2020-09" db="EMBL/GenBank/DDBJ databases">
        <authorList>
            <person name="Tanuku N.R.S."/>
        </authorList>
    </citation>
    <scope>NUCLEOTIDE SEQUENCE [LARGE SCALE GENOMIC DNA]</scope>
    <source>
        <strain evidence="14 15">AK62</strain>
    </source>
</reference>
<organism evidence="14 15">
    <name type="scientific">Marinobacterium alkalitolerans</name>
    <dbReference type="NCBI Taxonomy" id="1542925"/>
    <lineage>
        <taxon>Bacteria</taxon>
        <taxon>Pseudomonadati</taxon>
        <taxon>Pseudomonadota</taxon>
        <taxon>Gammaproteobacteria</taxon>
        <taxon>Oceanospirillales</taxon>
        <taxon>Oceanospirillaceae</taxon>
        <taxon>Marinobacterium</taxon>
    </lineage>
</organism>
<dbReference type="Proteomes" id="UP000810171">
    <property type="component" value="Unassembled WGS sequence"/>
</dbReference>
<evidence type="ECO:0000259" key="12">
    <source>
        <dbReference type="Pfam" id="PF01103"/>
    </source>
</evidence>
<keyword evidence="4" id="KW-1134">Transmembrane beta strand</keyword>
<dbReference type="Pfam" id="PF01103">
    <property type="entry name" value="Omp85"/>
    <property type="match status" value="1"/>
</dbReference>
<dbReference type="PANTHER" id="PTHR12815">
    <property type="entry name" value="SORTING AND ASSEMBLY MACHINERY SAMM50 PROTEIN FAMILY MEMBER"/>
    <property type="match status" value="1"/>
</dbReference>
<name>A0ABS3ZBU4_9GAMM</name>
<dbReference type="Pfam" id="PF17243">
    <property type="entry name" value="POTRA_TamA_1"/>
    <property type="match status" value="1"/>
</dbReference>
<evidence type="ECO:0000256" key="4">
    <source>
        <dbReference type="ARBA" id="ARBA00022452"/>
    </source>
</evidence>
<gene>
    <name evidence="14" type="ORF">H9C73_10325</name>
</gene>
<comment type="similarity">
    <text evidence="2">Belongs to the TamA family.</text>
</comment>
<feature type="domain" description="TamA POTRA" evidence="13">
    <location>
        <begin position="24"/>
        <end position="105"/>
    </location>
</feature>
<dbReference type="PANTHER" id="PTHR12815:SF47">
    <property type="entry name" value="TRANSLOCATION AND ASSEMBLY MODULE SUBUNIT TAMA"/>
    <property type="match status" value="1"/>
</dbReference>
<evidence type="ECO:0000256" key="7">
    <source>
        <dbReference type="ARBA" id="ARBA00023136"/>
    </source>
</evidence>
<dbReference type="InterPro" id="IPR000184">
    <property type="entry name" value="Bac_surfAg_D15"/>
</dbReference>
<sequence>MPNLKRCLPVLLMAMMSSGLGAAELRLSGLEDPLAANVRALLSIDDALARDPLPRPGRLRYLHRQADREIRTALEPFGYYNPELKLALHLEGPEAEWYADYRVNPGPRVLVGALRLELEGEGAQDPVMQQVLEESGLRRGEPFQHQAYSALKSALQSRASERGYYDAVFTEARVLVDPDASLADIVLVYDTGPRARIGQIHFDEVPVSEQLLRRYLPFDSGDPINTAQLVMLQRNLIDSNYFSDVEVRPLLPQRENGVVPVDIGLTPNARTLYQGGAGFGTDTGARLQIGTTRRWVNRRGHSLDSRLRLSQVKQAFNTSYQIPGEDPVTDRFALNIKLEDEQSDTIDARTYGIGGSWQKKLNGWDRRLALDWQQEAWVFEGDEQESTLLLPSVRFSKTQADDRINTRRGYSLDIGLTAAAEPLLSDTNLIQLEFGGKRVDSLGERWRLLTRAELGLTLVDSVDDLPASMRFYAGGDTSVRGYDYQSLGPTGAGGDVLGGRYLVTGSVEVDYKIRDKWRVAAFLDTGNAFDDIQADLKTGAGIGARWQSPVGPVRLDLAVPLDDSGFRIHFSLGPDL</sequence>
<evidence type="ECO:0000256" key="5">
    <source>
        <dbReference type="ARBA" id="ARBA00022692"/>
    </source>
</evidence>
<dbReference type="InterPro" id="IPR035243">
    <property type="entry name" value="TamA_POTRA_Dom_1"/>
</dbReference>
<evidence type="ECO:0000313" key="15">
    <source>
        <dbReference type="Proteomes" id="UP000810171"/>
    </source>
</evidence>
<accession>A0ABS3ZBU4</accession>
<keyword evidence="6 11" id="KW-0732">Signal</keyword>
<feature type="signal peptide" evidence="11">
    <location>
        <begin position="1"/>
        <end position="22"/>
    </location>
</feature>
<keyword evidence="5" id="KW-0812">Transmembrane</keyword>
<feature type="chain" id="PRO_5046152769" description="Translocation and assembly module subunit TamA" evidence="11">
    <location>
        <begin position="23"/>
        <end position="576"/>
    </location>
</feature>
<dbReference type="Gene3D" id="2.40.160.50">
    <property type="entry name" value="membrane protein fhac: a member of the omp85/tpsb transporter family"/>
    <property type="match status" value="1"/>
</dbReference>
<evidence type="ECO:0000256" key="6">
    <source>
        <dbReference type="ARBA" id="ARBA00022729"/>
    </source>
</evidence>
<evidence type="ECO:0000256" key="3">
    <source>
        <dbReference type="ARBA" id="ARBA00015419"/>
    </source>
</evidence>
<evidence type="ECO:0000259" key="13">
    <source>
        <dbReference type="Pfam" id="PF17243"/>
    </source>
</evidence>
<feature type="domain" description="Bacterial surface antigen (D15)" evidence="12">
    <location>
        <begin position="299"/>
        <end position="573"/>
    </location>
</feature>
<evidence type="ECO:0000313" key="14">
    <source>
        <dbReference type="EMBL" id="MBP0049134.1"/>
    </source>
</evidence>
<comment type="subunit">
    <text evidence="10">Interacts with TamB to form the translocation and assembly module (TAM).</text>
</comment>
<evidence type="ECO:0000256" key="10">
    <source>
        <dbReference type="ARBA" id="ARBA00093548"/>
    </source>
</evidence>
<keyword evidence="8" id="KW-0998">Cell outer membrane</keyword>
<evidence type="ECO:0000256" key="2">
    <source>
        <dbReference type="ARBA" id="ARBA00010248"/>
    </source>
</evidence>
<dbReference type="InterPro" id="IPR039910">
    <property type="entry name" value="D15-like"/>
</dbReference>
<protein>
    <recommendedName>
        <fullName evidence="3">Translocation and assembly module subunit TamA</fullName>
    </recommendedName>
    <alternativeName>
        <fullName evidence="9">Autotransporter assembly factor TamA</fullName>
    </alternativeName>
</protein>
<proteinExistence type="inferred from homology"/>
<evidence type="ECO:0000256" key="8">
    <source>
        <dbReference type="ARBA" id="ARBA00023237"/>
    </source>
</evidence>
<dbReference type="Gene3D" id="3.10.20.310">
    <property type="entry name" value="membrane protein fhac"/>
    <property type="match status" value="3"/>
</dbReference>
<evidence type="ECO:0000256" key="11">
    <source>
        <dbReference type="SAM" id="SignalP"/>
    </source>
</evidence>